<name>A0ABS5BVA8_9BACT</name>
<dbReference type="PANTHER" id="PTHR42791:SF1">
    <property type="entry name" value="N-ACETYLTRANSFERASE DOMAIN-CONTAINING PROTEIN"/>
    <property type="match status" value="1"/>
</dbReference>
<evidence type="ECO:0000313" key="3">
    <source>
        <dbReference type="Proteomes" id="UP000676565"/>
    </source>
</evidence>
<dbReference type="Pfam" id="PF00583">
    <property type="entry name" value="Acetyltransf_1"/>
    <property type="match status" value="1"/>
</dbReference>
<gene>
    <name evidence="2" type="ORF">J8F10_20295</name>
</gene>
<protein>
    <submittedName>
        <fullName evidence="2">GNAT family N-acetyltransferase</fullName>
        <ecNumber evidence="2">2.3.1.-</ecNumber>
    </submittedName>
</protein>
<dbReference type="PANTHER" id="PTHR42791">
    <property type="entry name" value="GNAT FAMILY ACETYLTRANSFERASE"/>
    <property type="match status" value="1"/>
</dbReference>
<dbReference type="PROSITE" id="PS51186">
    <property type="entry name" value="GNAT"/>
    <property type="match status" value="1"/>
</dbReference>
<dbReference type="GO" id="GO:0016746">
    <property type="term" value="F:acyltransferase activity"/>
    <property type="evidence" value="ECO:0007669"/>
    <property type="project" value="UniProtKB-KW"/>
</dbReference>
<evidence type="ECO:0000259" key="1">
    <source>
        <dbReference type="PROSITE" id="PS51186"/>
    </source>
</evidence>
<dbReference type="EC" id="2.3.1.-" evidence="2"/>
<keyword evidence="2" id="KW-0808">Transferase</keyword>
<dbReference type="RefSeq" id="WP_210656804.1">
    <property type="nucleotide sequence ID" value="NZ_JAGKQQ010000001.1"/>
</dbReference>
<evidence type="ECO:0000313" key="2">
    <source>
        <dbReference type="EMBL" id="MBP3957596.1"/>
    </source>
</evidence>
<dbReference type="EMBL" id="JAGKQQ010000001">
    <property type="protein sequence ID" value="MBP3957596.1"/>
    <property type="molecule type" value="Genomic_DNA"/>
</dbReference>
<keyword evidence="3" id="KW-1185">Reference proteome</keyword>
<feature type="domain" description="N-acetyltransferase" evidence="1">
    <location>
        <begin position="54"/>
        <end position="201"/>
    </location>
</feature>
<dbReference type="Proteomes" id="UP000676565">
    <property type="component" value="Unassembled WGS sequence"/>
</dbReference>
<dbReference type="SUPFAM" id="SSF55729">
    <property type="entry name" value="Acyl-CoA N-acyltransferases (Nat)"/>
    <property type="match status" value="1"/>
</dbReference>
<dbReference type="Gene3D" id="3.40.630.30">
    <property type="match status" value="1"/>
</dbReference>
<dbReference type="InterPro" id="IPR052523">
    <property type="entry name" value="Trichothecene_AcTrans"/>
</dbReference>
<dbReference type="InterPro" id="IPR000182">
    <property type="entry name" value="GNAT_dom"/>
</dbReference>
<sequence>MTQPIDQLTRRDERVAVASLSAAFANYDLLVALCPNAERRRWATEAFARFLFRIAVRTGVVFATRDRAAIACALPPGSEWPSEWEYVRCGVLSLAVRLRWRSGLWFLRLGPWFDSTREKHVGDRPHWYVHLLGVRPEAQGRGLSRAVMRPIFDAADRTGTPVYLETMPEANVAIYKKLGFELVGRTELPGGLPNWELLREPSHAFATQATGAT</sequence>
<dbReference type="CDD" id="cd04301">
    <property type="entry name" value="NAT_SF"/>
    <property type="match status" value="1"/>
</dbReference>
<reference evidence="2 3" key="1">
    <citation type="submission" date="2021-04" db="EMBL/GenBank/DDBJ databases">
        <authorList>
            <person name="Ivanova A."/>
        </authorList>
    </citation>
    <scope>NUCLEOTIDE SEQUENCE [LARGE SCALE GENOMIC DNA]</scope>
    <source>
        <strain evidence="2 3">G18</strain>
    </source>
</reference>
<proteinExistence type="predicted"/>
<accession>A0ABS5BVA8</accession>
<organism evidence="2 3">
    <name type="scientific">Gemmata palustris</name>
    <dbReference type="NCBI Taxonomy" id="2822762"/>
    <lineage>
        <taxon>Bacteria</taxon>
        <taxon>Pseudomonadati</taxon>
        <taxon>Planctomycetota</taxon>
        <taxon>Planctomycetia</taxon>
        <taxon>Gemmatales</taxon>
        <taxon>Gemmataceae</taxon>
        <taxon>Gemmata</taxon>
    </lineage>
</organism>
<comment type="caution">
    <text evidence="2">The sequence shown here is derived from an EMBL/GenBank/DDBJ whole genome shotgun (WGS) entry which is preliminary data.</text>
</comment>
<dbReference type="InterPro" id="IPR016181">
    <property type="entry name" value="Acyl_CoA_acyltransferase"/>
</dbReference>
<keyword evidence="2" id="KW-0012">Acyltransferase</keyword>